<dbReference type="SMART" id="SM00530">
    <property type="entry name" value="HTH_XRE"/>
    <property type="match status" value="1"/>
</dbReference>
<dbReference type="SUPFAM" id="SSF47413">
    <property type="entry name" value="lambda repressor-like DNA-binding domains"/>
    <property type="match status" value="1"/>
</dbReference>
<dbReference type="Pfam" id="PF01381">
    <property type="entry name" value="HTH_3"/>
    <property type="match status" value="1"/>
</dbReference>
<evidence type="ECO:0000259" key="1">
    <source>
        <dbReference type="PROSITE" id="PS50943"/>
    </source>
</evidence>
<comment type="caution">
    <text evidence="2">The sequence shown here is derived from an EMBL/GenBank/DDBJ whole genome shotgun (WGS) entry which is preliminary data.</text>
</comment>
<accession>A0A9X7NYH8</accession>
<feature type="domain" description="HTH cro/C1-type" evidence="1">
    <location>
        <begin position="21"/>
        <end position="80"/>
    </location>
</feature>
<dbReference type="Gene3D" id="1.10.260.40">
    <property type="entry name" value="lambda repressor-like DNA-binding domains"/>
    <property type="match status" value="1"/>
</dbReference>
<proteinExistence type="predicted"/>
<organism evidence="2 3">
    <name type="scientific">Mycolicibacter virginiensis</name>
    <dbReference type="NCBI Taxonomy" id="1795032"/>
    <lineage>
        <taxon>Bacteria</taxon>
        <taxon>Bacillati</taxon>
        <taxon>Actinomycetota</taxon>
        <taxon>Actinomycetes</taxon>
        <taxon>Mycobacteriales</taxon>
        <taxon>Mycobacteriaceae</taxon>
        <taxon>Mycolicibacter</taxon>
    </lineage>
</organism>
<dbReference type="InterPro" id="IPR010982">
    <property type="entry name" value="Lambda_DNA-bd_dom_sf"/>
</dbReference>
<sequence>MHQQVDGSPSESVSQQFGDLMRQRREDRGLSQRQLAELLRDVDLHLDPSAITRIERGTREVKLFEALAISKLLEFDLDYIAFSPDKQFQISGSNLSVAATRARKVLLQAIRYVDHWANHTDDETEQRLMARHGCDVVDLYTEILKQSPSFKYGSFLASFEGDNFAVYFNESDHAIKQAVVEAVTAHILVSEDEFDQIGKAHRDAAT</sequence>
<dbReference type="EMBL" id="PUEV01000053">
    <property type="protein sequence ID" value="PQM52028.1"/>
    <property type="molecule type" value="Genomic_DNA"/>
</dbReference>
<dbReference type="CDD" id="cd00093">
    <property type="entry name" value="HTH_XRE"/>
    <property type="match status" value="1"/>
</dbReference>
<dbReference type="AlphaFoldDB" id="A0A9X7NYH8"/>
<dbReference type="GO" id="GO:0003677">
    <property type="term" value="F:DNA binding"/>
    <property type="evidence" value="ECO:0007669"/>
    <property type="project" value="InterPro"/>
</dbReference>
<evidence type="ECO:0000313" key="2">
    <source>
        <dbReference type="EMBL" id="PQM52028.1"/>
    </source>
</evidence>
<dbReference type="RefSeq" id="WP_105295142.1">
    <property type="nucleotide sequence ID" value="NZ_CP092430.2"/>
</dbReference>
<gene>
    <name evidence="2" type="ORF">C5U48_11730</name>
</gene>
<dbReference type="InterPro" id="IPR001387">
    <property type="entry name" value="Cro/C1-type_HTH"/>
</dbReference>
<dbReference type="PROSITE" id="PS50943">
    <property type="entry name" value="HTH_CROC1"/>
    <property type="match status" value="1"/>
</dbReference>
<dbReference type="Proteomes" id="UP000237911">
    <property type="component" value="Unassembled WGS sequence"/>
</dbReference>
<name>A0A9X7NYH8_9MYCO</name>
<protein>
    <recommendedName>
        <fullName evidence="1">HTH cro/C1-type domain-containing protein</fullName>
    </recommendedName>
</protein>
<reference evidence="2 3" key="1">
    <citation type="submission" date="2018-02" db="EMBL/GenBank/DDBJ databases">
        <title>Draft genome sequence of Mycobacterium virginiense isolated from mud of a swine farm in Japan.</title>
        <authorList>
            <person name="Ohya K."/>
        </authorList>
    </citation>
    <scope>NUCLEOTIDE SEQUENCE [LARGE SCALE GENOMIC DNA]</scope>
    <source>
        <strain evidence="2 3">GF75</strain>
    </source>
</reference>
<evidence type="ECO:0000313" key="3">
    <source>
        <dbReference type="Proteomes" id="UP000237911"/>
    </source>
</evidence>
<keyword evidence="3" id="KW-1185">Reference proteome</keyword>